<keyword evidence="3" id="KW-0249">Electron transport</keyword>
<dbReference type="FunFam" id="3.40.30.10:FF:000001">
    <property type="entry name" value="Thioredoxin"/>
    <property type="match status" value="1"/>
</dbReference>
<name>A0A3S5DLD1_CHRVL</name>
<dbReference type="GO" id="GO:0015035">
    <property type="term" value="F:protein-disulfide reductase activity"/>
    <property type="evidence" value="ECO:0007669"/>
    <property type="project" value="UniProtKB-UniRule"/>
</dbReference>
<dbReference type="InterPro" id="IPR013766">
    <property type="entry name" value="Thioredoxin_domain"/>
</dbReference>
<dbReference type="PANTHER" id="PTHR45663:SF11">
    <property type="entry name" value="GEO12009P1"/>
    <property type="match status" value="1"/>
</dbReference>
<proteinExistence type="inferred from homology"/>
<sequence length="141" mass="15566">MGGGERNFVPQVAARSIACYHPELSTLNLDEEAMSDLILHVTDDSFENEVLKADRPVLVDYWAEWCGPCKMIAPILDEVAKEYDGKLKIAKLNIDQNEQTPPKFGIRGIPTLMLFKDGQVAATKVGALSKSQLTAFIDSQL</sequence>
<organism evidence="8 9">
    <name type="scientific">Chromobacterium violaceum</name>
    <dbReference type="NCBI Taxonomy" id="536"/>
    <lineage>
        <taxon>Bacteria</taxon>
        <taxon>Pseudomonadati</taxon>
        <taxon>Pseudomonadota</taxon>
        <taxon>Betaproteobacteria</taxon>
        <taxon>Neisseriales</taxon>
        <taxon>Chromobacteriaceae</taxon>
        <taxon>Chromobacterium</taxon>
    </lineage>
</organism>
<reference evidence="8 9" key="1">
    <citation type="submission" date="2018-12" db="EMBL/GenBank/DDBJ databases">
        <authorList>
            <consortium name="Pathogen Informatics"/>
        </authorList>
    </citation>
    <scope>NUCLEOTIDE SEQUENCE [LARGE SCALE GENOMIC DNA]</scope>
    <source>
        <strain evidence="8 9">NCTC9695</strain>
    </source>
</reference>
<protein>
    <recommendedName>
        <fullName evidence="6">Thioredoxin</fullName>
    </recommendedName>
</protein>
<dbReference type="CDD" id="cd02947">
    <property type="entry name" value="TRX_family"/>
    <property type="match status" value="1"/>
</dbReference>
<comment type="similarity">
    <text evidence="1">Belongs to the thioredoxin family.</text>
</comment>
<feature type="domain" description="Thioredoxin" evidence="7">
    <location>
        <begin position="15"/>
        <end position="141"/>
    </location>
</feature>
<evidence type="ECO:0000313" key="8">
    <source>
        <dbReference type="EMBL" id="VEB41798.1"/>
    </source>
</evidence>
<dbReference type="GO" id="GO:0005829">
    <property type="term" value="C:cytosol"/>
    <property type="evidence" value="ECO:0007669"/>
    <property type="project" value="TreeGrafter"/>
</dbReference>
<dbReference type="InterPro" id="IPR017937">
    <property type="entry name" value="Thioredoxin_CS"/>
</dbReference>
<dbReference type="Gene3D" id="3.40.30.10">
    <property type="entry name" value="Glutaredoxin"/>
    <property type="match status" value="1"/>
</dbReference>
<dbReference type="Pfam" id="PF00085">
    <property type="entry name" value="Thioredoxin"/>
    <property type="match status" value="1"/>
</dbReference>
<dbReference type="SUPFAM" id="SSF52833">
    <property type="entry name" value="Thioredoxin-like"/>
    <property type="match status" value="1"/>
</dbReference>
<keyword evidence="4" id="KW-1015">Disulfide bond</keyword>
<dbReference type="NCBIfam" id="TIGR01068">
    <property type="entry name" value="thioredoxin"/>
    <property type="match status" value="1"/>
</dbReference>
<gene>
    <name evidence="8" type="primary">trxA</name>
    <name evidence="8" type="ORF">NCTC9695_02238</name>
</gene>
<evidence type="ECO:0000256" key="1">
    <source>
        <dbReference type="ARBA" id="ARBA00008987"/>
    </source>
</evidence>
<evidence type="ECO:0000256" key="4">
    <source>
        <dbReference type="ARBA" id="ARBA00023157"/>
    </source>
</evidence>
<keyword evidence="2" id="KW-0813">Transport</keyword>
<evidence type="ECO:0000256" key="2">
    <source>
        <dbReference type="ARBA" id="ARBA00022448"/>
    </source>
</evidence>
<evidence type="ECO:0000256" key="5">
    <source>
        <dbReference type="ARBA" id="ARBA00023284"/>
    </source>
</evidence>
<dbReference type="PANTHER" id="PTHR45663">
    <property type="entry name" value="GEO12009P1"/>
    <property type="match status" value="1"/>
</dbReference>
<dbReference type="Proteomes" id="UP000275777">
    <property type="component" value="Chromosome"/>
</dbReference>
<dbReference type="PROSITE" id="PS00194">
    <property type="entry name" value="THIOREDOXIN_1"/>
    <property type="match status" value="1"/>
</dbReference>
<dbReference type="EMBL" id="LR134182">
    <property type="protein sequence ID" value="VEB41798.1"/>
    <property type="molecule type" value="Genomic_DNA"/>
</dbReference>
<dbReference type="PROSITE" id="PS51352">
    <property type="entry name" value="THIOREDOXIN_2"/>
    <property type="match status" value="1"/>
</dbReference>
<evidence type="ECO:0000256" key="3">
    <source>
        <dbReference type="ARBA" id="ARBA00022982"/>
    </source>
</evidence>
<dbReference type="GO" id="GO:0045454">
    <property type="term" value="P:cell redox homeostasis"/>
    <property type="evidence" value="ECO:0007669"/>
    <property type="project" value="TreeGrafter"/>
</dbReference>
<evidence type="ECO:0000313" key="9">
    <source>
        <dbReference type="Proteomes" id="UP000275777"/>
    </source>
</evidence>
<dbReference type="NCBIfam" id="NF006898">
    <property type="entry name" value="PRK09381.1"/>
    <property type="match status" value="1"/>
</dbReference>
<dbReference type="InterPro" id="IPR005746">
    <property type="entry name" value="Thioredoxin"/>
</dbReference>
<dbReference type="AlphaFoldDB" id="A0A3S5DLD1"/>
<evidence type="ECO:0000259" key="7">
    <source>
        <dbReference type="PROSITE" id="PS51352"/>
    </source>
</evidence>
<accession>A0A3S5DLD1</accession>
<dbReference type="InterPro" id="IPR036249">
    <property type="entry name" value="Thioredoxin-like_sf"/>
</dbReference>
<dbReference type="PRINTS" id="PR00421">
    <property type="entry name" value="THIOREDOXIN"/>
</dbReference>
<keyword evidence="5" id="KW-0676">Redox-active center</keyword>
<evidence type="ECO:0000256" key="6">
    <source>
        <dbReference type="NCBIfam" id="TIGR01068"/>
    </source>
</evidence>